<dbReference type="Pfam" id="PF12731">
    <property type="entry name" value="Mating_N"/>
    <property type="match status" value="1"/>
</dbReference>
<feature type="domain" description="Mating-type protein C-terminal" evidence="8">
    <location>
        <begin position="225"/>
        <end position="416"/>
    </location>
</feature>
<reference evidence="9" key="1">
    <citation type="submission" date="2023-06" db="EMBL/GenBank/DDBJ databases">
        <authorList>
            <consortium name="Lawrence Berkeley National Laboratory"/>
            <person name="Ahrendt S."/>
            <person name="Sahu N."/>
            <person name="Indic B."/>
            <person name="Wong-Bajracharya J."/>
            <person name="Merenyi Z."/>
            <person name="Ke H.-M."/>
            <person name="Monk M."/>
            <person name="Kocsube S."/>
            <person name="Drula E."/>
            <person name="Lipzen A."/>
            <person name="Balint B."/>
            <person name="Henrissat B."/>
            <person name="Andreopoulos B."/>
            <person name="Martin F.M."/>
            <person name="Harder C.B."/>
            <person name="Rigling D."/>
            <person name="Ford K.L."/>
            <person name="Foster G.D."/>
            <person name="Pangilinan J."/>
            <person name="Papanicolaou A."/>
            <person name="Barry K."/>
            <person name="LaButti K."/>
            <person name="Viragh M."/>
            <person name="Koriabine M."/>
            <person name="Yan M."/>
            <person name="Riley R."/>
            <person name="Champramary S."/>
            <person name="Plett K.L."/>
            <person name="Tsai I.J."/>
            <person name="Slot J."/>
            <person name="Sipos G."/>
            <person name="Plett J."/>
            <person name="Nagy L.G."/>
            <person name="Grigoriev I.V."/>
        </authorList>
    </citation>
    <scope>NUCLEOTIDE SEQUENCE</scope>
    <source>
        <strain evidence="9">ICMP 16352</strain>
    </source>
</reference>
<dbReference type="Proteomes" id="UP001175227">
    <property type="component" value="Unassembled WGS sequence"/>
</dbReference>
<dbReference type="InterPro" id="IPR009057">
    <property type="entry name" value="Homeodomain-like_sf"/>
</dbReference>
<evidence type="ECO:0000313" key="9">
    <source>
        <dbReference type="EMBL" id="KAK0481677.1"/>
    </source>
</evidence>
<feature type="domain" description="Mating-type protein A-alpha/beta 1 N-terminal" evidence="7">
    <location>
        <begin position="34"/>
        <end position="113"/>
    </location>
</feature>
<dbReference type="InterPro" id="IPR008422">
    <property type="entry name" value="KN_HD"/>
</dbReference>
<dbReference type="Pfam" id="PF12737">
    <property type="entry name" value="Mating_C"/>
    <property type="match status" value="1"/>
</dbReference>
<feature type="compositionally biased region" description="Basic and acidic residues" evidence="5">
    <location>
        <begin position="270"/>
        <end position="300"/>
    </location>
</feature>
<dbReference type="InterPro" id="IPR024441">
    <property type="entry name" value="Homeodomain1_C"/>
</dbReference>
<sequence>MPFQSPLHAEMEVLSISHLQSFPLLQRPAMTVLNDQLQSSLDLFFSAHISCDDSSLSEFTIQWEGLYNDLFESHSCASLDKDVAKLAYGVANTIEALTETLLELDVSDETLTNRYAQDLRKVVTEIDSPPDYFLPLTRHTQAYIEPAYRWLVDNLHNPYPPREVRHKICRDTNTPHKDLDNWFTNARRRIGWNTLLKGFDSNRDRLVEAATACFFGEENNLYDPIAVAFSDMKSTLTDLYSSKFEQSTLGRKLGGAVKNMTPELQAQEQANKKRREEQRQAERRAKKARMERAKEVDARRAYPSPERSPGRSVDPLLPSEATPSRKRRNSDDDEDTDSDAHRSKKRSRIDGIDHAVASLPSPSSSDTEDSSSSRDSTPTPAPSKRRRRLSDSDGAGTFKRHRGIHGSHRSVSDPSSSTSTKTECRPVELYVPPNPERWFETASAEFPPNPEVDVFNYSAMSLSSQYADETESSAGPSTPRSATPVESSTDGIAPSMTLLNNGSILDSISTPEFSVPGLDLEGLMPTAIPGMALYLILSSSLTPIYS</sequence>
<protein>
    <submittedName>
        <fullName evidence="9">C-terminal domain of homeodomain 1-domain-containing protein</fullName>
    </submittedName>
</protein>
<comment type="caution">
    <text evidence="9">The sequence shown here is derived from an EMBL/GenBank/DDBJ whole genome shotgun (WGS) entry which is preliminary data.</text>
</comment>
<dbReference type="CDD" id="cd00086">
    <property type="entry name" value="homeodomain"/>
    <property type="match status" value="1"/>
</dbReference>
<dbReference type="GO" id="GO:0003677">
    <property type="term" value="F:DNA binding"/>
    <property type="evidence" value="ECO:0007669"/>
    <property type="project" value="UniProtKB-KW"/>
</dbReference>
<evidence type="ECO:0000313" key="10">
    <source>
        <dbReference type="Proteomes" id="UP001175227"/>
    </source>
</evidence>
<keyword evidence="2 9" id="KW-0238">DNA-binding</keyword>
<keyword evidence="4" id="KW-0539">Nucleus</keyword>
<evidence type="ECO:0000256" key="4">
    <source>
        <dbReference type="ARBA" id="ARBA00023242"/>
    </source>
</evidence>
<dbReference type="InterPro" id="IPR001356">
    <property type="entry name" value="HD"/>
</dbReference>
<evidence type="ECO:0000256" key="3">
    <source>
        <dbReference type="ARBA" id="ARBA00023155"/>
    </source>
</evidence>
<feature type="region of interest" description="Disordered" evidence="5">
    <location>
        <begin position="265"/>
        <end position="427"/>
    </location>
</feature>
<dbReference type="InterPro" id="IPR024333">
    <property type="entry name" value="Mating-type_A-alpha/beta_1_N"/>
</dbReference>
<feature type="compositionally biased region" description="Polar residues" evidence="5">
    <location>
        <begin position="466"/>
        <end position="490"/>
    </location>
</feature>
<evidence type="ECO:0000259" key="6">
    <source>
        <dbReference type="Pfam" id="PF05920"/>
    </source>
</evidence>
<feature type="compositionally biased region" description="Basic residues" evidence="5">
    <location>
        <begin position="398"/>
        <end position="408"/>
    </location>
</feature>
<dbReference type="SUPFAM" id="SSF46689">
    <property type="entry name" value="Homeodomain-like"/>
    <property type="match status" value="1"/>
</dbReference>
<organism evidence="9 10">
    <name type="scientific">Armillaria novae-zelandiae</name>
    <dbReference type="NCBI Taxonomy" id="153914"/>
    <lineage>
        <taxon>Eukaryota</taxon>
        <taxon>Fungi</taxon>
        <taxon>Dikarya</taxon>
        <taxon>Basidiomycota</taxon>
        <taxon>Agaricomycotina</taxon>
        <taxon>Agaricomycetes</taxon>
        <taxon>Agaricomycetidae</taxon>
        <taxon>Agaricales</taxon>
        <taxon>Marasmiineae</taxon>
        <taxon>Physalacriaceae</taxon>
        <taxon>Armillaria</taxon>
    </lineage>
</organism>
<name>A0AA39UA25_9AGAR</name>
<keyword evidence="3 9" id="KW-0371">Homeobox</keyword>
<dbReference type="Pfam" id="PF05920">
    <property type="entry name" value="Homeobox_KN"/>
    <property type="match status" value="1"/>
</dbReference>
<evidence type="ECO:0000256" key="5">
    <source>
        <dbReference type="SAM" id="MobiDB-lite"/>
    </source>
</evidence>
<dbReference type="Gene3D" id="1.10.10.60">
    <property type="entry name" value="Homeodomain-like"/>
    <property type="match status" value="1"/>
</dbReference>
<dbReference type="GO" id="GO:0006355">
    <property type="term" value="P:regulation of DNA-templated transcription"/>
    <property type="evidence" value="ECO:0007669"/>
    <property type="project" value="InterPro"/>
</dbReference>
<comment type="similarity">
    <text evidence="1">Belongs to the TALE/M-ATYP homeobox family.</text>
</comment>
<dbReference type="EMBL" id="JAUEPR010000008">
    <property type="protein sequence ID" value="KAK0481677.1"/>
    <property type="molecule type" value="Genomic_DNA"/>
</dbReference>
<feature type="region of interest" description="Disordered" evidence="5">
    <location>
        <begin position="466"/>
        <end position="493"/>
    </location>
</feature>
<proteinExistence type="inferred from homology"/>
<feature type="domain" description="KN homeodomain" evidence="6">
    <location>
        <begin position="150"/>
        <end position="189"/>
    </location>
</feature>
<evidence type="ECO:0000259" key="8">
    <source>
        <dbReference type="Pfam" id="PF12737"/>
    </source>
</evidence>
<evidence type="ECO:0000256" key="2">
    <source>
        <dbReference type="ARBA" id="ARBA00023125"/>
    </source>
</evidence>
<dbReference type="AlphaFoldDB" id="A0AA39UA25"/>
<gene>
    <name evidence="9" type="ORF">IW261DRAFT_1471923</name>
</gene>
<accession>A0AA39UA25</accession>
<keyword evidence="10" id="KW-1185">Reference proteome</keyword>
<evidence type="ECO:0000256" key="1">
    <source>
        <dbReference type="ARBA" id="ARBA00005800"/>
    </source>
</evidence>
<evidence type="ECO:0000259" key="7">
    <source>
        <dbReference type="Pfam" id="PF12731"/>
    </source>
</evidence>
<feature type="compositionally biased region" description="Low complexity" evidence="5">
    <location>
        <begin position="412"/>
        <end position="421"/>
    </location>
</feature>